<proteinExistence type="inferred from homology"/>
<dbReference type="GO" id="GO:0004674">
    <property type="term" value="F:protein serine/threonine kinase activity"/>
    <property type="evidence" value="ECO:0007669"/>
    <property type="project" value="TreeGrafter"/>
</dbReference>
<comment type="caution">
    <text evidence="5">The sequence shown here is derived from an EMBL/GenBank/DDBJ whole genome shotgun (WGS) entry which is preliminary data.</text>
</comment>
<keyword evidence="2" id="KW-0040">ANK repeat</keyword>
<dbReference type="SUPFAM" id="SSF56112">
    <property type="entry name" value="Protein kinase-like (PK-like)"/>
    <property type="match status" value="1"/>
</dbReference>
<evidence type="ECO:0000313" key="6">
    <source>
        <dbReference type="Proteomes" id="UP000439903"/>
    </source>
</evidence>
<feature type="region of interest" description="Disordered" evidence="3">
    <location>
        <begin position="344"/>
        <end position="376"/>
    </location>
</feature>
<dbReference type="AlphaFoldDB" id="A0A8H3X1U7"/>
<sequence length="700" mass="80021">MADKIKRLEDVTINNEYIKNRINLIEYESFEQITPLLSINQSSCKIFSALLGKSNTIVCLKTLKQNYFNNKNTDRNAIERFLNELKILSKLTHKNVVKILGLCRDPINDSMSLVMQYANGGSLRQHLQRDYSRLAWSDKKRIVKEIAIGLNYIHNEGISHRNLNPDNILVHDGHIMITNFGSSDNELGTLTLDGTISFIEPLYLQDRRYQRDKRSDIYSLGVIMYEVSSGRPPFELTGANFRLLLQLLLNGDRESAITPGTPFQYVQLYRHCWNGDPNKRPTIEQTLEKIEKISLESSIRDSGCRYKFESPQNLPFLDTTMSTPFISPRVDSIGWRNSIHEIGGSNNQKNYLNPSESRLGVPSLNSRPKEKSRSASYETLMNKRPYVLNEKSHSYHSQINKKPEEIINSNIFNMRAPSSLFDSRQPQVILMARYSPAKNIISVLNTLKKRGIDLDKRDIYKHKSVFHSLIWNDDLFDISFVRSKKPPRHDRFRAVLRWLISNGLDIDATDNFGWTALHEAIWKRKEPGVILALLENNANPNIPDNFGLTPLHQCLDLLRKTKRDDENLSVFTIIRLLLNSGADPNLTLPDYTLTISGASLPNCLFAAVYLGLPLDIIELMIKRGADATSTTFMGLFLLDFASKVNNTLALRYLADNKNLLMNKRSSIFHSLKHNSKIGSIPLKIEKQNNGIRKILNISIF</sequence>
<dbReference type="OrthoDB" id="6718656at2759"/>
<dbReference type="SUPFAM" id="SSF48403">
    <property type="entry name" value="Ankyrin repeat"/>
    <property type="match status" value="1"/>
</dbReference>
<dbReference type="InterPro" id="IPR002110">
    <property type="entry name" value="Ankyrin_rpt"/>
</dbReference>
<dbReference type="InterPro" id="IPR000719">
    <property type="entry name" value="Prot_kinase_dom"/>
</dbReference>
<dbReference type="PANTHER" id="PTHR44329">
    <property type="entry name" value="SERINE/THREONINE-PROTEIN KINASE TNNI3K-RELATED"/>
    <property type="match status" value="1"/>
</dbReference>
<dbReference type="Pfam" id="PF00069">
    <property type="entry name" value="Pkinase"/>
    <property type="match status" value="1"/>
</dbReference>
<reference evidence="5 6" key="1">
    <citation type="journal article" date="2019" name="Environ. Microbiol.">
        <title>At the nexus of three kingdoms: the genome of the mycorrhizal fungus Gigaspora margarita provides insights into plant, endobacterial and fungal interactions.</title>
        <authorList>
            <person name="Venice F."/>
            <person name="Ghignone S."/>
            <person name="Salvioli di Fossalunga A."/>
            <person name="Amselem J."/>
            <person name="Novero M."/>
            <person name="Xianan X."/>
            <person name="Sedzielewska Toro K."/>
            <person name="Morin E."/>
            <person name="Lipzen A."/>
            <person name="Grigoriev I.V."/>
            <person name="Henrissat B."/>
            <person name="Martin F.M."/>
            <person name="Bonfante P."/>
        </authorList>
    </citation>
    <scope>NUCLEOTIDE SEQUENCE [LARGE SCALE GENOMIC DNA]</scope>
    <source>
        <strain evidence="5 6">BEG34</strain>
    </source>
</reference>
<evidence type="ECO:0000256" key="2">
    <source>
        <dbReference type="PROSITE-ProRule" id="PRU00023"/>
    </source>
</evidence>
<organism evidence="5 6">
    <name type="scientific">Gigaspora margarita</name>
    <dbReference type="NCBI Taxonomy" id="4874"/>
    <lineage>
        <taxon>Eukaryota</taxon>
        <taxon>Fungi</taxon>
        <taxon>Fungi incertae sedis</taxon>
        <taxon>Mucoromycota</taxon>
        <taxon>Glomeromycotina</taxon>
        <taxon>Glomeromycetes</taxon>
        <taxon>Diversisporales</taxon>
        <taxon>Gigasporaceae</taxon>
        <taxon>Gigaspora</taxon>
    </lineage>
</organism>
<dbReference type="GO" id="GO:0005524">
    <property type="term" value="F:ATP binding"/>
    <property type="evidence" value="ECO:0007669"/>
    <property type="project" value="InterPro"/>
</dbReference>
<name>A0A8H3X1U7_GIGMA</name>
<gene>
    <name evidence="5" type="ORF">F8M41_011913</name>
</gene>
<dbReference type="InterPro" id="IPR001245">
    <property type="entry name" value="Ser-Thr/Tyr_kinase_cat_dom"/>
</dbReference>
<comment type="similarity">
    <text evidence="1">Belongs to the protein kinase superfamily. TKL Ser/Thr protein kinase family.</text>
</comment>
<keyword evidence="5" id="KW-0808">Transferase</keyword>
<dbReference type="Gene3D" id="1.10.510.10">
    <property type="entry name" value="Transferase(Phosphotransferase) domain 1"/>
    <property type="match status" value="1"/>
</dbReference>
<evidence type="ECO:0000313" key="5">
    <source>
        <dbReference type="EMBL" id="KAF0382596.1"/>
    </source>
</evidence>
<dbReference type="InterPro" id="IPR036770">
    <property type="entry name" value="Ankyrin_rpt-contain_sf"/>
</dbReference>
<evidence type="ECO:0000256" key="3">
    <source>
        <dbReference type="SAM" id="MobiDB-lite"/>
    </source>
</evidence>
<dbReference type="Proteomes" id="UP000439903">
    <property type="component" value="Unassembled WGS sequence"/>
</dbReference>
<feature type="compositionally biased region" description="Polar residues" evidence="3">
    <location>
        <begin position="344"/>
        <end position="356"/>
    </location>
</feature>
<feature type="domain" description="Protein kinase" evidence="4">
    <location>
        <begin position="19"/>
        <end position="295"/>
    </location>
</feature>
<dbReference type="EMBL" id="WTPW01002422">
    <property type="protein sequence ID" value="KAF0382596.1"/>
    <property type="molecule type" value="Genomic_DNA"/>
</dbReference>
<keyword evidence="6" id="KW-1185">Reference proteome</keyword>
<dbReference type="InterPro" id="IPR051681">
    <property type="entry name" value="Ser/Thr_Kinases-Pseudokinases"/>
</dbReference>
<evidence type="ECO:0000256" key="1">
    <source>
        <dbReference type="ARBA" id="ARBA00005843"/>
    </source>
</evidence>
<dbReference type="PROSITE" id="PS50088">
    <property type="entry name" value="ANK_REPEAT"/>
    <property type="match status" value="1"/>
</dbReference>
<dbReference type="SMART" id="SM00248">
    <property type="entry name" value="ANK"/>
    <property type="match status" value="4"/>
</dbReference>
<dbReference type="Pfam" id="PF12796">
    <property type="entry name" value="Ank_2"/>
    <property type="match status" value="1"/>
</dbReference>
<protein>
    <submittedName>
        <fullName evidence="5">Kinase-like protein</fullName>
    </submittedName>
</protein>
<keyword evidence="5" id="KW-0418">Kinase</keyword>
<accession>A0A8H3X1U7</accession>
<evidence type="ECO:0000259" key="4">
    <source>
        <dbReference type="PROSITE" id="PS50011"/>
    </source>
</evidence>
<dbReference type="PROSITE" id="PS50011">
    <property type="entry name" value="PROTEIN_KINASE_DOM"/>
    <property type="match status" value="1"/>
</dbReference>
<dbReference type="InterPro" id="IPR011009">
    <property type="entry name" value="Kinase-like_dom_sf"/>
</dbReference>
<dbReference type="PRINTS" id="PR00109">
    <property type="entry name" value="TYRKINASE"/>
</dbReference>
<feature type="repeat" description="ANK" evidence="2">
    <location>
        <begin position="512"/>
        <end position="545"/>
    </location>
</feature>
<dbReference type="Gene3D" id="1.25.40.20">
    <property type="entry name" value="Ankyrin repeat-containing domain"/>
    <property type="match status" value="1"/>
</dbReference>